<feature type="transmembrane region" description="Helical" evidence="1">
    <location>
        <begin position="157"/>
        <end position="176"/>
    </location>
</feature>
<name>A0ABX6N7G9_9BURK</name>
<dbReference type="PANTHER" id="PTHR38684:SF1">
    <property type="entry name" value="PROTEIN AMPE"/>
    <property type="match status" value="1"/>
</dbReference>
<dbReference type="EMBL" id="CP053084">
    <property type="protein sequence ID" value="QJR30374.1"/>
    <property type="molecule type" value="Genomic_DNA"/>
</dbReference>
<feature type="transmembrane region" description="Helical" evidence="1">
    <location>
        <begin position="48"/>
        <end position="66"/>
    </location>
</feature>
<dbReference type="RefSeq" id="WP_171100336.1">
    <property type="nucleotide sequence ID" value="NZ_CP053084.1"/>
</dbReference>
<protein>
    <recommendedName>
        <fullName evidence="4">Cobalamin biosynthesis protein CobD</fullName>
    </recommendedName>
</protein>
<evidence type="ECO:0000313" key="3">
    <source>
        <dbReference type="Proteomes" id="UP000501130"/>
    </source>
</evidence>
<feature type="transmembrane region" description="Helical" evidence="1">
    <location>
        <begin position="259"/>
        <end position="277"/>
    </location>
</feature>
<keyword evidence="1" id="KW-0812">Transmembrane</keyword>
<keyword evidence="1" id="KW-0472">Membrane</keyword>
<reference evidence="2 3" key="1">
    <citation type="submission" date="2020-05" db="EMBL/GenBank/DDBJ databases">
        <title>Compete genome of Limnobacter sp. SAORIC-580.</title>
        <authorList>
            <person name="Song J."/>
            <person name="Cho J.-C."/>
        </authorList>
    </citation>
    <scope>NUCLEOTIDE SEQUENCE [LARGE SCALE GENOMIC DNA]</scope>
    <source>
        <strain evidence="2 3">SAORIC-580</strain>
    </source>
</reference>
<keyword evidence="3" id="KW-1185">Reference proteome</keyword>
<dbReference type="Proteomes" id="UP000501130">
    <property type="component" value="Chromosome"/>
</dbReference>
<dbReference type="PANTHER" id="PTHR38684">
    <property type="entry name" value="PROTEIN AMPE"/>
    <property type="match status" value="1"/>
</dbReference>
<accession>A0ABX6N7G9</accession>
<evidence type="ECO:0000313" key="2">
    <source>
        <dbReference type="EMBL" id="QJR30374.1"/>
    </source>
</evidence>
<gene>
    <name evidence="2" type="ORF">HKT17_12035</name>
</gene>
<feature type="transmembrane region" description="Helical" evidence="1">
    <location>
        <begin position="73"/>
        <end position="90"/>
    </location>
</feature>
<proteinExistence type="predicted"/>
<keyword evidence="1" id="KW-1133">Transmembrane helix</keyword>
<sequence length="331" mass="37780">MSYLALLIAVVCETFLPDGLFTRARDWVDRFNQELEINLEALGAPRYAHLQWLVPLLIWVLGVYFLYQVLWTVSPLAAGFLSVFLLLYGLRFRHFAVVFTNAQLFLNQGDFFRARELLLTWMKEYDGSEPVVHRPGELVFHAIYHGTERALRQYFSLFFWFLALPGPMGLVVYMMAHWSVIRERDVWQAQAFAHERPTMQEAWESNKLKAAISPRFILFAMEWLPARLLALTVGLVAQLDDAALAWRTAKNHSRFSNRAPLTAVFFTAVGLVGGAAFDPASKAASEGQLLSEENQVQALQQFRQLVFKCAVVWLMATLVFAILGWLPSSML</sequence>
<feature type="transmembrane region" description="Helical" evidence="1">
    <location>
        <begin position="305"/>
        <end position="326"/>
    </location>
</feature>
<evidence type="ECO:0000256" key="1">
    <source>
        <dbReference type="SAM" id="Phobius"/>
    </source>
</evidence>
<evidence type="ECO:0008006" key="4">
    <source>
        <dbReference type="Google" id="ProtNLM"/>
    </source>
</evidence>
<organism evidence="2 3">
    <name type="scientific">Limnobacter profundi</name>
    <dbReference type="NCBI Taxonomy" id="2732163"/>
    <lineage>
        <taxon>Bacteria</taxon>
        <taxon>Pseudomonadati</taxon>
        <taxon>Pseudomonadota</taxon>
        <taxon>Betaproteobacteria</taxon>
        <taxon>Burkholderiales</taxon>
        <taxon>Burkholderiaceae</taxon>
        <taxon>Limnobacter</taxon>
    </lineage>
</organism>
<dbReference type="InterPro" id="IPR052966">
    <property type="entry name" value="Beta-lactamase_Reg"/>
</dbReference>
<feature type="transmembrane region" description="Helical" evidence="1">
    <location>
        <begin position="216"/>
        <end position="239"/>
    </location>
</feature>